<protein>
    <recommendedName>
        <fullName evidence="4">Secreted protein</fullName>
    </recommendedName>
</protein>
<evidence type="ECO:0008006" key="4">
    <source>
        <dbReference type="Google" id="ProtNLM"/>
    </source>
</evidence>
<dbReference type="AlphaFoldDB" id="A0A514BPI5"/>
<name>A0A514BPI5_9GAMM</name>
<organism evidence="2 3">
    <name type="scientific">Marilutibacter alkalisoli</name>
    <dbReference type="NCBI Taxonomy" id="2591633"/>
    <lineage>
        <taxon>Bacteria</taxon>
        <taxon>Pseudomonadati</taxon>
        <taxon>Pseudomonadota</taxon>
        <taxon>Gammaproteobacteria</taxon>
        <taxon>Lysobacterales</taxon>
        <taxon>Lysobacteraceae</taxon>
        <taxon>Marilutibacter</taxon>
    </lineage>
</organism>
<keyword evidence="3" id="KW-1185">Reference proteome</keyword>
<feature type="chain" id="PRO_5021824864" description="Secreted protein" evidence="1">
    <location>
        <begin position="25"/>
        <end position="296"/>
    </location>
</feature>
<keyword evidence="1" id="KW-0732">Signal</keyword>
<dbReference type="KEGG" id="lyj:FKV23_03655"/>
<dbReference type="Proteomes" id="UP000317199">
    <property type="component" value="Chromosome"/>
</dbReference>
<evidence type="ECO:0000313" key="3">
    <source>
        <dbReference type="Proteomes" id="UP000317199"/>
    </source>
</evidence>
<dbReference type="EMBL" id="CP041242">
    <property type="protein sequence ID" value="QDH69292.1"/>
    <property type="molecule type" value="Genomic_DNA"/>
</dbReference>
<dbReference type="RefSeq" id="WP_141622634.1">
    <property type="nucleotide sequence ID" value="NZ_CP041242.1"/>
</dbReference>
<reference evidence="2 3" key="1">
    <citation type="submission" date="2019-06" db="EMBL/GenBank/DDBJ databases">
        <title>Lysobacter alkalisoli sp. nov. isolated from saline-alkali soil.</title>
        <authorList>
            <person name="Sun J.-Q."/>
            <person name="Xu L."/>
        </authorList>
    </citation>
    <scope>NUCLEOTIDE SEQUENCE [LARGE SCALE GENOMIC DNA]</scope>
    <source>
        <strain evidence="2 3">SJ-36</strain>
    </source>
</reference>
<dbReference type="OrthoDB" id="5939597at2"/>
<evidence type="ECO:0000313" key="2">
    <source>
        <dbReference type="EMBL" id="QDH69292.1"/>
    </source>
</evidence>
<evidence type="ECO:0000256" key="1">
    <source>
        <dbReference type="SAM" id="SignalP"/>
    </source>
</evidence>
<gene>
    <name evidence="2" type="ORF">FKV23_03655</name>
</gene>
<sequence length="296" mass="30968">MRTHLLQLPLALLLALGVAAGARAQGDSRTPPATDSTVLPIWNNASGKLEAVLLLEPTGSRATSSPAVGTRWRFGANNTLDTTFSASSGNTLGLVCNRATGLANAIGNLANHCLLASLERDAGSSGSREVTAGASVGNSSGRIGLLVGEGRDTLPGWMSPNSRNSRFDENTLTVYGQKNIGREATVSIGGTWARARLIPADDLPAGFSDRWDTTSLTIGAEVGNFGANIVGRVVDTPNQPGQWEALGVGLTWRTPWSGQLTVGAENVVTRGKNPFAPDSATKDEGTIPYVRYEQDL</sequence>
<proteinExistence type="predicted"/>
<feature type="signal peptide" evidence="1">
    <location>
        <begin position="1"/>
        <end position="24"/>
    </location>
</feature>
<accession>A0A514BPI5</accession>